<name>X1D5H2_9ZZZZ</name>
<proteinExistence type="predicted"/>
<dbReference type="EMBL" id="BART01025671">
    <property type="protein sequence ID" value="GAH03510.1"/>
    <property type="molecule type" value="Genomic_DNA"/>
</dbReference>
<feature type="non-terminal residue" evidence="1">
    <location>
        <position position="1"/>
    </location>
</feature>
<organism evidence="1">
    <name type="scientific">marine sediment metagenome</name>
    <dbReference type="NCBI Taxonomy" id="412755"/>
    <lineage>
        <taxon>unclassified sequences</taxon>
        <taxon>metagenomes</taxon>
        <taxon>ecological metagenomes</taxon>
    </lineage>
</organism>
<gene>
    <name evidence="1" type="ORF">S01H4_46024</name>
</gene>
<accession>X1D5H2</accession>
<protein>
    <submittedName>
        <fullName evidence="1">Uncharacterized protein</fullName>
    </submittedName>
</protein>
<dbReference type="AlphaFoldDB" id="X1D5H2"/>
<sequence>GKEHQEMRMRKDHEDFTSFTLLSLWGSLYKYTKLQSFFSL</sequence>
<evidence type="ECO:0000313" key="1">
    <source>
        <dbReference type="EMBL" id="GAH03510.1"/>
    </source>
</evidence>
<reference evidence="1" key="1">
    <citation type="journal article" date="2014" name="Front. Microbiol.">
        <title>High frequency of phylogenetically diverse reductive dehalogenase-homologous genes in deep subseafloor sedimentary metagenomes.</title>
        <authorList>
            <person name="Kawai M."/>
            <person name="Futagami T."/>
            <person name="Toyoda A."/>
            <person name="Takaki Y."/>
            <person name="Nishi S."/>
            <person name="Hori S."/>
            <person name="Arai W."/>
            <person name="Tsubouchi T."/>
            <person name="Morono Y."/>
            <person name="Uchiyama I."/>
            <person name="Ito T."/>
            <person name="Fujiyama A."/>
            <person name="Inagaki F."/>
            <person name="Takami H."/>
        </authorList>
    </citation>
    <scope>NUCLEOTIDE SEQUENCE</scope>
    <source>
        <strain evidence="1">Expedition CK06-06</strain>
    </source>
</reference>
<comment type="caution">
    <text evidence="1">The sequence shown here is derived from an EMBL/GenBank/DDBJ whole genome shotgun (WGS) entry which is preliminary data.</text>
</comment>